<dbReference type="SUPFAM" id="SSF55729">
    <property type="entry name" value="Acyl-CoA N-acyltransferases (Nat)"/>
    <property type="match status" value="1"/>
</dbReference>
<proteinExistence type="predicted"/>
<organism evidence="3 4">
    <name type="scientific">Ornithinibacillus xuwenensis</name>
    <dbReference type="NCBI Taxonomy" id="3144668"/>
    <lineage>
        <taxon>Bacteria</taxon>
        <taxon>Bacillati</taxon>
        <taxon>Bacillota</taxon>
        <taxon>Bacilli</taxon>
        <taxon>Bacillales</taxon>
        <taxon>Bacillaceae</taxon>
        <taxon>Ornithinibacillus</taxon>
    </lineage>
</organism>
<name>A0ABU9XJK4_9BACI</name>
<reference evidence="3 4" key="1">
    <citation type="submission" date="2024-05" db="EMBL/GenBank/DDBJ databases">
        <authorList>
            <person name="Haq I."/>
            <person name="Ullah Z."/>
            <person name="Ahmad R."/>
            <person name="Li M."/>
            <person name="Tong Y."/>
        </authorList>
    </citation>
    <scope>NUCLEOTIDE SEQUENCE [LARGE SCALE GENOMIC DNA]</scope>
    <source>
        <strain evidence="3 4">16A2E</strain>
    </source>
</reference>
<evidence type="ECO:0000256" key="1">
    <source>
        <dbReference type="ARBA" id="ARBA00022679"/>
    </source>
</evidence>
<feature type="domain" description="N-acetyltransferase" evidence="2">
    <location>
        <begin position="1"/>
        <end position="168"/>
    </location>
</feature>
<keyword evidence="1" id="KW-0808">Transferase</keyword>
<evidence type="ECO:0000313" key="4">
    <source>
        <dbReference type="Proteomes" id="UP001444625"/>
    </source>
</evidence>
<dbReference type="Gene3D" id="3.40.630.30">
    <property type="match status" value="1"/>
</dbReference>
<dbReference type="PANTHER" id="PTHR13947">
    <property type="entry name" value="GNAT FAMILY N-ACETYLTRANSFERASE"/>
    <property type="match status" value="1"/>
</dbReference>
<dbReference type="PROSITE" id="PS51186">
    <property type="entry name" value="GNAT"/>
    <property type="match status" value="1"/>
</dbReference>
<protein>
    <submittedName>
        <fullName evidence="3">GNAT family N-acetyltransferase</fullName>
    </submittedName>
</protein>
<dbReference type="EMBL" id="JBDIML010000003">
    <property type="protein sequence ID" value="MEN2767851.1"/>
    <property type="molecule type" value="Genomic_DNA"/>
</dbReference>
<comment type="caution">
    <text evidence="3">The sequence shown here is derived from an EMBL/GenBank/DDBJ whole genome shotgun (WGS) entry which is preliminary data.</text>
</comment>
<dbReference type="InterPro" id="IPR016181">
    <property type="entry name" value="Acyl_CoA_acyltransferase"/>
</dbReference>
<dbReference type="InterPro" id="IPR000182">
    <property type="entry name" value="GNAT_dom"/>
</dbReference>
<dbReference type="Pfam" id="PF00583">
    <property type="entry name" value="Acetyltransf_1"/>
    <property type="match status" value="1"/>
</dbReference>
<keyword evidence="4" id="KW-1185">Reference proteome</keyword>
<accession>A0ABU9XJK4</accession>
<evidence type="ECO:0000313" key="3">
    <source>
        <dbReference type="EMBL" id="MEN2767851.1"/>
    </source>
</evidence>
<dbReference type="CDD" id="cd04301">
    <property type="entry name" value="NAT_SF"/>
    <property type="match status" value="1"/>
</dbReference>
<dbReference type="RefSeq" id="WP_345825317.1">
    <property type="nucleotide sequence ID" value="NZ_JBDIML010000003.1"/>
</dbReference>
<dbReference type="Proteomes" id="UP001444625">
    <property type="component" value="Unassembled WGS sequence"/>
</dbReference>
<sequence>MMIRLLNPADAEEYSRLRIEALQENPEAFSSSYEELIRKPNLVAEYRRNFQENKSYTYGAFKDGVLIGMVTLIPEGKEKLKHKATIFAMYVTPGHRGNGIGKALLEAAISQAREIEGIKKINLGVVSINRRAKELYVKFGFNTYGVEEKALKIKNVYFDEEYMTLFLTEEKN</sequence>
<dbReference type="InterPro" id="IPR050769">
    <property type="entry name" value="NAT_camello-type"/>
</dbReference>
<dbReference type="PANTHER" id="PTHR13947:SF37">
    <property type="entry name" value="LD18367P"/>
    <property type="match status" value="1"/>
</dbReference>
<evidence type="ECO:0000259" key="2">
    <source>
        <dbReference type="PROSITE" id="PS51186"/>
    </source>
</evidence>
<gene>
    <name evidence="3" type="ORF">ABC228_11675</name>
</gene>